<reference evidence="1" key="1">
    <citation type="submission" date="2019-03" db="EMBL/GenBank/DDBJ databases">
        <title>WGS assembly of Setaria viridis.</title>
        <authorList>
            <person name="Huang P."/>
            <person name="Jenkins J."/>
            <person name="Grimwood J."/>
            <person name="Barry K."/>
            <person name="Healey A."/>
            <person name="Mamidi S."/>
            <person name="Sreedasyam A."/>
            <person name="Shu S."/>
            <person name="Feldman M."/>
            <person name="Wu J."/>
            <person name="Yu Y."/>
            <person name="Chen C."/>
            <person name="Johnson J."/>
            <person name="Rokhsar D."/>
            <person name="Baxter I."/>
            <person name="Schmutz J."/>
            <person name="Brutnell T."/>
            <person name="Kellogg E."/>
        </authorList>
    </citation>
    <scope>NUCLEOTIDE SEQUENCE [LARGE SCALE GENOMIC DNA]</scope>
</reference>
<dbReference type="Proteomes" id="UP000298652">
    <property type="component" value="Chromosome 1"/>
</dbReference>
<sequence>MISNAKAYPNRHIFICHPSKIESPNLIILPQIQRTLTTFPCTVNRWFHGTICRIGLYRNWHCTIHITTS</sequence>
<accession>A0A4U6WHK2</accession>
<evidence type="ECO:0000313" key="1">
    <source>
        <dbReference type="EMBL" id="TKW40759.1"/>
    </source>
</evidence>
<dbReference type="AlphaFoldDB" id="A0A4U6WHK2"/>
<dbReference type="EMBL" id="CM016552">
    <property type="protein sequence ID" value="TKW40759.1"/>
    <property type="molecule type" value="Genomic_DNA"/>
</dbReference>
<proteinExistence type="predicted"/>
<organism evidence="1 2">
    <name type="scientific">Setaria viridis</name>
    <name type="common">Green bristlegrass</name>
    <name type="synonym">Setaria italica subsp. viridis</name>
    <dbReference type="NCBI Taxonomy" id="4556"/>
    <lineage>
        <taxon>Eukaryota</taxon>
        <taxon>Viridiplantae</taxon>
        <taxon>Streptophyta</taxon>
        <taxon>Embryophyta</taxon>
        <taxon>Tracheophyta</taxon>
        <taxon>Spermatophyta</taxon>
        <taxon>Magnoliopsida</taxon>
        <taxon>Liliopsida</taxon>
        <taxon>Poales</taxon>
        <taxon>Poaceae</taxon>
        <taxon>PACMAD clade</taxon>
        <taxon>Panicoideae</taxon>
        <taxon>Panicodae</taxon>
        <taxon>Paniceae</taxon>
        <taxon>Cenchrinae</taxon>
        <taxon>Setaria</taxon>
    </lineage>
</organism>
<keyword evidence="2" id="KW-1185">Reference proteome</keyword>
<name>A0A4U6WHK2_SETVI</name>
<dbReference type="Gramene" id="TKW40759">
    <property type="protein sequence ID" value="TKW40759"/>
    <property type="gene ID" value="SEVIR_1G266700v2"/>
</dbReference>
<evidence type="ECO:0000313" key="2">
    <source>
        <dbReference type="Proteomes" id="UP000298652"/>
    </source>
</evidence>
<protein>
    <submittedName>
        <fullName evidence="1">Uncharacterized protein</fullName>
    </submittedName>
</protein>
<gene>
    <name evidence="1" type="ORF">SEVIR_1G266700v2</name>
</gene>